<dbReference type="AlphaFoldDB" id="A0A7X1AVT3"/>
<proteinExistence type="predicted"/>
<dbReference type="EMBL" id="JACHVA010000040">
    <property type="protein sequence ID" value="MBC2600925.1"/>
    <property type="molecule type" value="Genomic_DNA"/>
</dbReference>
<dbReference type="Pfam" id="PF08811">
    <property type="entry name" value="DUF1800"/>
    <property type="match status" value="1"/>
</dbReference>
<dbReference type="Proteomes" id="UP000525652">
    <property type="component" value="Unassembled WGS sequence"/>
</dbReference>
<gene>
    <name evidence="1" type="ORF">H5P30_03940</name>
</gene>
<comment type="caution">
    <text evidence="1">The sequence shown here is derived from an EMBL/GenBank/DDBJ whole genome shotgun (WGS) entry which is preliminary data.</text>
</comment>
<evidence type="ECO:0000313" key="2">
    <source>
        <dbReference type="Proteomes" id="UP000525652"/>
    </source>
</evidence>
<sequence>MPPTFEQIPTLAVWEPVHPDDWGPGEARHFLERAGFASTTDLVEEATDLAAEGCCERFFPETPLVIPEWIEKKIAEYDSLSEKARETKDREARRMVYRERNQLYREFIKDFEYEWLLRASHPDAAFRAKWELFLSDVWVVENRTVRDPSWISSYWITMAEKSDLPYPQFCKDFSREPAMVRYLDLHRSSKKKPNENFARELLELFTLGEGNYSEADIKQAARSFTGRRLPKGEYREVEKQRDNGTKTFFQKTGNWDGDDIIDIVFQQPAARTYLPSEAIRFYLTQDPISEERLRFLGDLWAEENFQLDALRRRLFSSRGFYAQDFRGTRIKSPIQFYLGNLQRLGLQPAPLPQRTTRPLRDMGQELFDPPNVRGWIGGAAWINAGKLAARRQTADALFDPLPMKRLNADDKQRVEREEARPGSRPFYLKPQQLTQLTGKSTEDVIRYIQDQLLATKPDPEYLGKIRDFLGENPKPERIRTVVLTVIQSPQYQLS</sequence>
<evidence type="ECO:0000313" key="1">
    <source>
        <dbReference type="EMBL" id="MBC2600925.1"/>
    </source>
</evidence>
<reference evidence="1 2" key="1">
    <citation type="submission" date="2020-07" db="EMBL/GenBank/DDBJ databases">
        <authorList>
            <person name="Feng X."/>
        </authorList>
    </citation>
    <scope>NUCLEOTIDE SEQUENCE [LARGE SCALE GENOMIC DNA]</scope>
    <source>
        <strain evidence="1 2">JCM14086</strain>
    </source>
</reference>
<dbReference type="RefSeq" id="WP_185691660.1">
    <property type="nucleotide sequence ID" value="NZ_JACHVA010000040.1"/>
</dbReference>
<dbReference type="InterPro" id="IPR014917">
    <property type="entry name" value="DUF1800"/>
</dbReference>
<name>A0A7X1AVT3_9BACT</name>
<organism evidence="1 2">
    <name type="scientific">Puniceicoccus vermicola</name>
    <dbReference type="NCBI Taxonomy" id="388746"/>
    <lineage>
        <taxon>Bacteria</taxon>
        <taxon>Pseudomonadati</taxon>
        <taxon>Verrucomicrobiota</taxon>
        <taxon>Opitutia</taxon>
        <taxon>Puniceicoccales</taxon>
        <taxon>Puniceicoccaceae</taxon>
        <taxon>Puniceicoccus</taxon>
    </lineage>
</organism>
<keyword evidence="2" id="KW-1185">Reference proteome</keyword>
<accession>A0A7X1AVT3</accession>
<protein>
    <submittedName>
        <fullName evidence="1">DUF1800 family protein</fullName>
    </submittedName>
</protein>